<dbReference type="RefSeq" id="WP_170013215.1">
    <property type="nucleotide sequence ID" value="NZ_JABCRE010000003.1"/>
</dbReference>
<sequence length="92" mass="10505">MKLEIESTVSHDDAVIFSDLDNNIVMMNVENGEYYDFDEIASYIWRKLDEPIIIKQLCADLCDAFTVDAATCQADTLEFLDDLLGRKLIVTH</sequence>
<dbReference type="InterPro" id="IPR008792">
    <property type="entry name" value="PQQD"/>
</dbReference>
<dbReference type="Gene3D" id="1.10.10.1150">
    <property type="entry name" value="Coenzyme PQQ synthesis protein D (PqqD)"/>
    <property type="match status" value="1"/>
</dbReference>
<dbReference type="EMBL" id="JABCRE010000003">
    <property type="protein sequence ID" value="NMW32540.1"/>
    <property type="molecule type" value="Genomic_DNA"/>
</dbReference>
<dbReference type="Proteomes" id="UP000561181">
    <property type="component" value="Unassembled WGS sequence"/>
</dbReference>
<keyword evidence="2" id="KW-1185">Reference proteome</keyword>
<name>A0A848QPB5_9SPHN</name>
<comment type="caution">
    <text evidence="1">The sequence shown here is derived from an EMBL/GenBank/DDBJ whole genome shotgun (WGS) entry which is preliminary data.</text>
</comment>
<evidence type="ECO:0000313" key="2">
    <source>
        <dbReference type="Proteomes" id="UP000561181"/>
    </source>
</evidence>
<accession>A0A848QPB5</accession>
<reference evidence="1 2" key="1">
    <citation type="submission" date="2020-04" db="EMBL/GenBank/DDBJ databases">
        <authorList>
            <person name="Liu A."/>
        </authorList>
    </citation>
    <scope>NUCLEOTIDE SEQUENCE [LARGE SCALE GENOMIC DNA]</scope>
    <source>
        <strain evidence="1 2">RZ02</strain>
    </source>
</reference>
<organism evidence="1 2">
    <name type="scientific">Pontixanthobacter rizhaonensis</name>
    <dbReference type="NCBI Taxonomy" id="2730337"/>
    <lineage>
        <taxon>Bacteria</taxon>
        <taxon>Pseudomonadati</taxon>
        <taxon>Pseudomonadota</taxon>
        <taxon>Alphaproteobacteria</taxon>
        <taxon>Sphingomonadales</taxon>
        <taxon>Erythrobacteraceae</taxon>
        <taxon>Pontixanthobacter</taxon>
    </lineage>
</organism>
<dbReference type="InterPro" id="IPR041881">
    <property type="entry name" value="PqqD_sf"/>
</dbReference>
<dbReference type="Pfam" id="PF05402">
    <property type="entry name" value="PqqD"/>
    <property type="match status" value="1"/>
</dbReference>
<dbReference type="AlphaFoldDB" id="A0A848QPB5"/>
<protein>
    <submittedName>
        <fullName evidence="1">PqqD family protein</fullName>
    </submittedName>
</protein>
<gene>
    <name evidence="1" type="ORF">HKD42_10750</name>
</gene>
<proteinExistence type="predicted"/>
<evidence type="ECO:0000313" key="1">
    <source>
        <dbReference type="EMBL" id="NMW32540.1"/>
    </source>
</evidence>